<dbReference type="Pfam" id="PF00400">
    <property type="entry name" value="WD40"/>
    <property type="match status" value="4"/>
</dbReference>
<dbReference type="OMA" id="ATYQVVH"/>
<evidence type="ECO:0000259" key="7">
    <source>
        <dbReference type="Pfam" id="PF09384"/>
    </source>
</evidence>
<dbReference type="GO" id="GO:0045943">
    <property type="term" value="P:positive regulation of transcription by RNA polymerase I"/>
    <property type="evidence" value="ECO:0007669"/>
    <property type="project" value="EnsemblFungi"/>
</dbReference>
<dbReference type="InterPro" id="IPR015943">
    <property type="entry name" value="WD40/YVTN_repeat-like_dom_sf"/>
</dbReference>
<dbReference type="SMART" id="SM00320">
    <property type="entry name" value="WD40"/>
    <property type="match status" value="6"/>
</dbReference>
<dbReference type="PROSITE" id="PS50294">
    <property type="entry name" value="WD_REPEATS_REGION"/>
    <property type="match status" value="3"/>
</dbReference>
<dbReference type="InterPro" id="IPR018983">
    <property type="entry name" value="U3_snoRNA-assocProt_15_C"/>
</dbReference>
<keyword evidence="9" id="KW-1185">Reference proteome</keyword>
<dbReference type="PANTHER" id="PTHR19924">
    <property type="entry name" value="UTP15 U3 SMALL NUCLEOLAR RNA-ASSOCIATED PROTEIN 15 FAMILY MEMBER"/>
    <property type="match status" value="1"/>
</dbReference>
<keyword evidence="5" id="KW-0539">Nucleus</keyword>
<dbReference type="CDD" id="cd00200">
    <property type="entry name" value="WD40"/>
    <property type="match status" value="1"/>
</dbReference>
<organism evidence="8 9">
    <name type="scientific">Gonapodya prolifera (strain JEL478)</name>
    <name type="common">Monoblepharis prolifera</name>
    <dbReference type="NCBI Taxonomy" id="1344416"/>
    <lineage>
        <taxon>Eukaryota</taxon>
        <taxon>Fungi</taxon>
        <taxon>Fungi incertae sedis</taxon>
        <taxon>Chytridiomycota</taxon>
        <taxon>Chytridiomycota incertae sedis</taxon>
        <taxon>Monoblepharidomycetes</taxon>
        <taxon>Monoblepharidales</taxon>
        <taxon>Gonapodyaceae</taxon>
        <taxon>Gonapodya</taxon>
    </lineage>
</organism>
<feature type="repeat" description="WD" evidence="6">
    <location>
        <begin position="161"/>
        <end position="203"/>
    </location>
</feature>
<accession>A0A139AAX4</accession>
<feature type="repeat" description="WD" evidence="6">
    <location>
        <begin position="119"/>
        <end position="160"/>
    </location>
</feature>
<sequence>MAGEYRKLTIKRQQDHLGIVKQTQSWWRGFKSPLLIKEHAPVTAIHFCASDPYDFAVTAGARVQIYSSATCGLKKTISRFTETAYGACIRSDGKLLSAGDNSGVVQLFDLSSRAILRTYREHQGPVRVTKFLPNNTQILTGSDDTTVRLFDIASESAVSVFEEHGDYIRSLAICSDNPHIFVSGSYDHTAKLWDTRAGRSSSMTLTHGHPIESTLAFRSCSAVVTAGSAEVKVWDIVAGGRAVRVLANHQKTVTALAFDGKEEYVLSGSLDGHVKAYKVADWSVEHSIKYSTPVLSLAVSPDGTRLVAGSSTGVLSIRRRDRQAPKPAAVKKPARKSVSAGAVFEAERKRQLRLAPYDKLLKSFHYAKALDTVITTHQPASIVTSVLEELIHRDGIRTALVGRDEVGLEPLMRFLLKHITNPRHAALLVGVAEMVLDIYSPVVNHSVLIGDLLAKIRTKVRAELELQERLIALEGTLDLLLMQAKAQEQGHGQALDD</sequence>
<dbReference type="GO" id="GO:0032040">
    <property type="term" value="C:small-subunit processome"/>
    <property type="evidence" value="ECO:0007669"/>
    <property type="project" value="EnsemblFungi"/>
</dbReference>
<feature type="repeat" description="WD" evidence="6">
    <location>
        <begin position="246"/>
        <end position="287"/>
    </location>
</feature>
<reference evidence="8 9" key="1">
    <citation type="journal article" date="2015" name="Genome Biol. Evol.">
        <title>Phylogenomic analyses indicate that early fungi evolved digesting cell walls of algal ancestors of land plants.</title>
        <authorList>
            <person name="Chang Y."/>
            <person name="Wang S."/>
            <person name="Sekimoto S."/>
            <person name="Aerts A.L."/>
            <person name="Choi C."/>
            <person name="Clum A."/>
            <person name="LaButti K.M."/>
            <person name="Lindquist E.A."/>
            <person name="Yee Ngan C."/>
            <person name="Ohm R.A."/>
            <person name="Salamov A.A."/>
            <person name="Grigoriev I.V."/>
            <person name="Spatafora J.W."/>
            <person name="Berbee M.L."/>
        </authorList>
    </citation>
    <scope>NUCLEOTIDE SEQUENCE [LARGE SCALE GENOMIC DNA]</scope>
    <source>
        <strain evidence="8 9">JEL478</strain>
    </source>
</reference>
<name>A0A139AAX4_GONPJ</name>
<evidence type="ECO:0000256" key="2">
    <source>
        <dbReference type="ARBA" id="ARBA00022552"/>
    </source>
</evidence>
<feature type="domain" description="U3 small nucleolar RNA-associated protein 15 C-terminal" evidence="7">
    <location>
        <begin position="346"/>
        <end position="480"/>
    </location>
</feature>
<dbReference type="Proteomes" id="UP000070544">
    <property type="component" value="Unassembled WGS sequence"/>
</dbReference>
<dbReference type="GO" id="GO:0034511">
    <property type="term" value="F:U3 snoRNA binding"/>
    <property type="evidence" value="ECO:0007669"/>
    <property type="project" value="EnsemblFungi"/>
</dbReference>
<dbReference type="PANTHER" id="PTHR19924:SF26">
    <property type="entry name" value="U3 SMALL NUCLEOLAR RNA-ASSOCIATED PROTEIN 15 HOMOLOG"/>
    <property type="match status" value="1"/>
</dbReference>
<keyword evidence="4" id="KW-0677">Repeat</keyword>
<dbReference type="GO" id="GO:0000462">
    <property type="term" value="P:maturation of SSU-rRNA from tricistronic rRNA transcript (SSU-rRNA, 5.8S rRNA, LSU-rRNA)"/>
    <property type="evidence" value="ECO:0007669"/>
    <property type="project" value="EnsemblFungi"/>
</dbReference>
<dbReference type="InterPro" id="IPR036322">
    <property type="entry name" value="WD40_repeat_dom_sf"/>
</dbReference>
<evidence type="ECO:0000313" key="9">
    <source>
        <dbReference type="Proteomes" id="UP000070544"/>
    </source>
</evidence>
<dbReference type="EMBL" id="KQ965773">
    <property type="protein sequence ID" value="KXS13900.1"/>
    <property type="molecule type" value="Genomic_DNA"/>
</dbReference>
<keyword evidence="3 6" id="KW-0853">WD repeat</keyword>
<comment type="subcellular location">
    <subcellularLocation>
        <location evidence="1">Nucleus</location>
        <location evidence="1">Nucleolus</location>
    </subcellularLocation>
</comment>
<dbReference type="Gene3D" id="2.130.10.10">
    <property type="entry name" value="YVTN repeat-like/Quinoprotein amine dehydrogenase"/>
    <property type="match status" value="2"/>
</dbReference>
<dbReference type="STRING" id="1344416.A0A139AAX4"/>
<dbReference type="PROSITE" id="PS50082">
    <property type="entry name" value="WD_REPEATS_2"/>
    <property type="match status" value="3"/>
</dbReference>
<dbReference type="SUPFAM" id="SSF50978">
    <property type="entry name" value="WD40 repeat-like"/>
    <property type="match status" value="1"/>
</dbReference>
<evidence type="ECO:0000256" key="1">
    <source>
        <dbReference type="ARBA" id="ARBA00004604"/>
    </source>
</evidence>
<protein>
    <submittedName>
        <fullName evidence="8">WD40 repeat-like protein</fullName>
    </submittedName>
</protein>
<dbReference type="AlphaFoldDB" id="A0A139AAX4"/>
<dbReference type="Pfam" id="PF09384">
    <property type="entry name" value="UTP15_C"/>
    <property type="match status" value="1"/>
</dbReference>
<gene>
    <name evidence="8" type="ORF">M427DRAFT_359472</name>
</gene>
<evidence type="ECO:0000313" key="8">
    <source>
        <dbReference type="EMBL" id="KXS13900.1"/>
    </source>
</evidence>
<dbReference type="InterPro" id="IPR001680">
    <property type="entry name" value="WD40_rpt"/>
</dbReference>
<dbReference type="OrthoDB" id="431715at2759"/>
<dbReference type="GO" id="GO:0034455">
    <property type="term" value="C:t-UTP complex"/>
    <property type="evidence" value="ECO:0007669"/>
    <property type="project" value="EnsemblFungi"/>
</dbReference>
<evidence type="ECO:0000256" key="5">
    <source>
        <dbReference type="ARBA" id="ARBA00023242"/>
    </source>
</evidence>
<evidence type="ECO:0000256" key="6">
    <source>
        <dbReference type="PROSITE-ProRule" id="PRU00221"/>
    </source>
</evidence>
<dbReference type="GO" id="GO:0033553">
    <property type="term" value="C:rDNA heterochromatin"/>
    <property type="evidence" value="ECO:0007669"/>
    <property type="project" value="EnsemblFungi"/>
</dbReference>
<keyword evidence="2" id="KW-0698">rRNA processing</keyword>
<evidence type="ECO:0000256" key="3">
    <source>
        <dbReference type="ARBA" id="ARBA00022574"/>
    </source>
</evidence>
<proteinExistence type="predicted"/>
<evidence type="ECO:0000256" key="4">
    <source>
        <dbReference type="ARBA" id="ARBA00022737"/>
    </source>
</evidence>